<sequence>MTRIADVSARSFVALGGGHGLYTSLTALRQVADSLTAVVTVGDDGGSSGRLRSEMDVVPPGDLRMALSALCEDTPWGRTWRDVLQTRLETTGPLQGHAVGNLLIAGLWQHTGDIVEGLDWVARLLHARGRVLPLALEPLEIVAEMRLQDEVRTVRGQVAVATAEGRVVALRLEPAQPRVPAATLEAITEADHVVLGPGSWYTSVLPHFLVAPVAEALVAAAARTIVTLNIAHEDVETVGMDRIDDVRALRRAAPGFVPGAVVLDESHASDPGLVEELERWGTTVVVEQMCLRGAIDRHDPDRLAAAIELAARKVTPGALRSP</sequence>
<proteinExistence type="inferred from homology"/>
<evidence type="ECO:0000256" key="1">
    <source>
        <dbReference type="ARBA" id="ARBA00022490"/>
    </source>
</evidence>
<dbReference type="PANTHER" id="PTHR30135">
    <property type="entry name" value="UNCHARACTERIZED PROTEIN YVCK-RELATED"/>
    <property type="match status" value="1"/>
</dbReference>
<dbReference type="GO" id="GO:0043743">
    <property type="term" value="F:LPPG:FO 2-phospho-L-lactate transferase activity"/>
    <property type="evidence" value="ECO:0007669"/>
    <property type="project" value="InterPro"/>
</dbReference>
<dbReference type="EMBL" id="CP134879">
    <property type="protein sequence ID" value="WNM25928.1"/>
    <property type="molecule type" value="Genomic_DNA"/>
</dbReference>
<reference evidence="3 4" key="1">
    <citation type="submission" date="2023-09" db="EMBL/GenBank/DDBJ databases">
        <title>Demequina sp. a novel bacteria isolated from Capsicum annuum.</title>
        <authorList>
            <person name="Humaira Z."/>
            <person name="Lee J."/>
            <person name="Cho D."/>
        </authorList>
    </citation>
    <scope>NUCLEOTIDE SEQUENCE [LARGE SCALE GENOMIC DNA]</scope>
    <source>
        <strain evidence="3 4">OYTSA14</strain>
    </source>
</reference>
<dbReference type="AlphaFoldDB" id="A0AA96FA17"/>
<dbReference type="Pfam" id="PF01933">
    <property type="entry name" value="CofD"/>
    <property type="match status" value="1"/>
</dbReference>
<organism evidence="3 4">
    <name type="scientific">Demequina capsici</name>
    <dbReference type="NCBI Taxonomy" id="3075620"/>
    <lineage>
        <taxon>Bacteria</taxon>
        <taxon>Bacillati</taxon>
        <taxon>Actinomycetota</taxon>
        <taxon>Actinomycetes</taxon>
        <taxon>Micrococcales</taxon>
        <taxon>Demequinaceae</taxon>
        <taxon>Demequina</taxon>
    </lineage>
</organism>
<comment type="similarity">
    <text evidence="2">Belongs to the gluconeogenesis factor family.</text>
</comment>
<comment type="subcellular location">
    <subcellularLocation>
        <location evidence="2">Cytoplasm</location>
    </subcellularLocation>
</comment>
<keyword evidence="1 2" id="KW-0963">Cytoplasm</keyword>
<dbReference type="Proteomes" id="UP001304125">
    <property type="component" value="Chromosome"/>
</dbReference>
<dbReference type="InterPro" id="IPR002882">
    <property type="entry name" value="CofD"/>
</dbReference>
<keyword evidence="4" id="KW-1185">Reference proteome</keyword>
<comment type="function">
    <text evidence="2">Required for morphogenesis under gluconeogenic growth conditions.</text>
</comment>
<gene>
    <name evidence="3" type="primary">yvcK</name>
    <name evidence="3" type="ORF">RN606_07190</name>
</gene>
<dbReference type="NCBIfam" id="TIGR01826">
    <property type="entry name" value="CofD_related"/>
    <property type="match status" value="1"/>
</dbReference>
<protein>
    <recommendedName>
        <fullName evidence="2">Putative gluconeogenesis factor</fullName>
    </recommendedName>
</protein>
<evidence type="ECO:0000313" key="3">
    <source>
        <dbReference type="EMBL" id="WNM25928.1"/>
    </source>
</evidence>
<evidence type="ECO:0000313" key="4">
    <source>
        <dbReference type="Proteomes" id="UP001304125"/>
    </source>
</evidence>
<accession>A0AA96FA17</accession>
<dbReference type="CDD" id="cd07187">
    <property type="entry name" value="YvcK_like"/>
    <property type="match status" value="1"/>
</dbReference>
<name>A0AA96FA17_9MICO</name>
<dbReference type="InterPro" id="IPR010119">
    <property type="entry name" value="Gluconeogen_factor"/>
</dbReference>
<dbReference type="RefSeq" id="WP_313501628.1">
    <property type="nucleotide sequence ID" value="NZ_CP134879.1"/>
</dbReference>
<evidence type="ECO:0000256" key="2">
    <source>
        <dbReference type="HAMAP-Rule" id="MF_00973"/>
    </source>
</evidence>
<dbReference type="SUPFAM" id="SSF142338">
    <property type="entry name" value="CofD-like"/>
    <property type="match status" value="1"/>
</dbReference>
<dbReference type="GO" id="GO:0008360">
    <property type="term" value="P:regulation of cell shape"/>
    <property type="evidence" value="ECO:0007669"/>
    <property type="project" value="UniProtKB-UniRule"/>
</dbReference>
<dbReference type="GO" id="GO:0005737">
    <property type="term" value="C:cytoplasm"/>
    <property type="evidence" value="ECO:0007669"/>
    <property type="project" value="UniProtKB-SubCell"/>
</dbReference>
<dbReference type="InterPro" id="IPR038136">
    <property type="entry name" value="CofD-like_dom_sf"/>
</dbReference>
<dbReference type="PANTHER" id="PTHR30135:SF3">
    <property type="entry name" value="GLUCONEOGENESIS FACTOR-RELATED"/>
    <property type="match status" value="1"/>
</dbReference>
<dbReference type="HAMAP" id="MF_00973">
    <property type="entry name" value="Gluconeogen_factor"/>
    <property type="match status" value="1"/>
</dbReference>
<dbReference type="Gene3D" id="3.40.50.10680">
    <property type="entry name" value="CofD-like domains"/>
    <property type="match status" value="1"/>
</dbReference>